<feature type="transmembrane region" description="Helical" evidence="8">
    <location>
        <begin position="502"/>
        <end position="526"/>
    </location>
</feature>
<dbReference type="Proteomes" id="UP000242849">
    <property type="component" value="Unassembled WGS sequence"/>
</dbReference>
<keyword evidence="7 8" id="KW-0472">Membrane</keyword>
<feature type="transmembrane region" description="Helical" evidence="8">
    <location>
        <begin position="449"/>
        <end position="475"/>
    </location>
</feature>
<accession>A0A1H4VGY3</accession>
<feature type="transmembrane region" description="Helical" evidence="8">
    <location>
        <begin position="94"/>
        <end position="113"/>
    </location>
</feature>
<dbReference type="EMBL" id="FNSC01000001">
    <property type="protein sequence ID" value="SEC79751.1"/>
    <property type="molecule type" value="Genomic_DNA"/>
</dbReference>
<feature type="transmembrane region" description="Helical" evidence="8">
    <location>
        <begin position="376"/>
        <end position="394"/>
    </location>
</feature>
<evidence type="ECO:0000256" key="3">
    <source>
        <dbReference type="ARBA" id="ARBA00022448"/>
    </source>
</evidence>
<dbReference type="RefSeq" id="WP_090378535.1">
    <property type="nucleotide sequence ID" value="NZ_FNSC01000001.1"/>
</dbReference>
<dbReference type="PANTHER" id="PTHR30047:SF7">
    <property type="entry name" value="HIGH-AFFINITY CHOLINE TRANSPORT PROTEIN"/>
    <property type="match status" value="1"/>
</dbReference>
<dbReference type="InterPro" id="IPR000060">
    <property type="entry name" value="BCCT_transptr"/>
</dbReference>
<organism evidence="9 10">
    <name type="scientific">Pseudomonas anguilliseptica</name>
    <dbReference type="NCBI Taxonomy" id="53406"/>
    <lineage>
        <taxon>Bacteria</taxon>
        <taxon>Pseudomonadati</taxon>
        <taxon>Pseudomonadota</taxon>
        <taxon>Gammaproteobacteria</taxon>
        <taxon>Pseudomonadales</taxon>
        <taxon>Pseudomonadaceae</taxon>
        <taxon>Pseudomonas</taxon>
    </lineage>
</organism>
<comment type="similarity">
    <text evidence="2">Belongs to the BCCT transporter (TC 2.A.15) family.</text>
</comment>
<feature type="transmembrane region" description="Helical" evidence="8">
    <location>
        <begin position="244"/>
        <end position="269"/>
    </location>
</feature>
<evidence type="ECO:0000256" key="1">
    <source>
        <dbReference type="ARBA" id="ARBA00004651"/>
    </source>
</evidence>
<dbReference type="OrthoDB" id="9775735at2"/>
<keyword evidence="4" id="KW-1003">Cell membrane</keyword>
<evidence type="ECO:0000256" key="8">
    <source>
        <dbReference type="SAM" id="Phobius"/>
    </source>
</evidence>
<sequence>MGKDPSSDTIPQPEAVILDGIPAPSGEANLIDTDYVIGQDNIKGQFSFALDIHGKVFSISALTIVLFVVLTLALQNHVEPLFSAMRGWLTHHLAWFFLGSANIFVLLCLGLIVSPLGKVRLGGMDASADYSYTGWFSMLFAAGMGIGLMFYGVAEPMSHFSAAMGGVSVGEDGIRTDWAPLAGAAGDAEAAARLGMAATIFHWGLHPWAIYAIVALALALFSFNKGLPLSIRSIFYPILGERVWGWPGHIIDILAVFATLFGLATSLGLGAEQAAAGLDKLFGIAATDASKVLLIIGITAIALVSVLAGLDKGVKRLSELNMGLAILLLLFVIIAGPTLAILTGFFDNLGAYLQHLPALSNPIAREDANFSQGWTAFYWAWWISWSPFVGMFIARVSRGRTVREFLIAVLLVPSLVSVLWMTAFGGTGISQLVGDGFTGVQDAALELKLFAMLAELPLAEISSFIGIVLVIVFFVTSSDSGSLVIDTITAGGKVNAPVPQRVFWVVIEGIIAIALLLGGGLVALQAMAVSTGLPFTIVLLVGCISIVKGLMSEPR</sequence>
<protein>
    <submittedName>
        <fullName evidence="9">Betaine/carnitine transporter, BCCT family</fullName>
    </submittedName>
</protein>
<feature type="transmembrane region" description="Helical" evidence="8">
    <location>
        <begin position="134"/>
        <end position="154"/>
    </location>
</feature>
<name>A0A1H4VGY3_PSEAG</name>
<dbReference type="STRING" id="53406.SAMN05421553_1466"/>
<feature type="transmembrane region" description="Helical" evidence="8">
    <location>
        <begin position="532"/>
        <end position="551"/>
    </location>
</feature>
<evidence type="ECO:0000256" key="5">
    <source>
        <dbReference type="ARBA" id="ARBA00022692"/>
    </source>
</evidence>
<dbReference type="Pfam" id="PF02028">
    <property type="entry name" value="BCCT"/>
    <property type="match status" value="1"/>
</dbReference>
<evidence type="ECO:0000256" key="4">
    <source>
        <dbReference type="ARBA" id="ARBA00022475"/>
    </source>
</evidence>
<dbReference type="NCBIfam" id="TIGR00842">
    <property type="entry name" value="bcct"/>
    <property type="match status" value="1"/>
</dbReference>
<gene>
    <name evidence="9" type="ORF">SAMN05421553_1466</name>
</gene>
<dbReference type="PANTHER" id="PTHR30047">
    <property type="entry name" value="HIGH-AFFINITY CHOLINE TRANSPORT PROTEIN-RELATED"/>
    <property type="match status" value="1"/>
</dbReference>
<evidence type="ECO:0000256" key="7">
    <source>
        <dbReference type="ARBA" id="ARBA00023136"/>
    </source>
</evidence>
<dbReference type="AlphaFoldDB" id="A0A1H4VGY3"/>
<evidence type="ECO:0000256" key="6">
    <source>
        <dbReference type="ARBA" id="ARBA00022989"/>
    </source>
</evidence>
<dbReference type="GO" id="GO:0005886">
    <property type="term" value="C:plasma membrane"/>
    <property type="evidence" value="ECO:0007669"/>
    <property type="project" value="UniProtKB-SubCell"/>
</dbReference>
<comment type="subcellular location">
    <subcellularLocation>
        <location evidence="1">Cell membrane</location>
        <topology evidence="1">Multi-pass membrane protein</topology>
    </subcellularLocation>
</comment>
<feature type="transmembrane region" description="Helical" evidence="8">
    <location>
        <begin position="56"/>
        <end position="74"/>
    </location>
</feature>
<proteinExistence type="inferred from homology"/>
<feature type="transmembrane region" description="Helical" evidence="8">
    <location>
        <begin position="406"/>
        <end position="429"/>
    </location>
</feature>
<keyword evidence="5 8" id="KW-0812">Transmembrane</keyword>
<feature type="transmembrane region" description="Helical" evidence="8">
    <location>
        <begin position="289"/>
        <end position="310"/>
    </location>
</feature>
<feature type="transmembrane region" description="Helical" evidence="8">
    <location>
        <begin position="322"/>
        <end position="346"/>
    </location>
</feature>
<keyword evidence="3" id="KW-0813">Transport</keyword>
<reference evidence="10" key="1">
    <citation type="submission" date="2016-10" db="EMBL/GenBank/DDBJ databases">
        <authorList>
            <person name="Varghese N."/>
            <person name="Submissions S."/>
        </authorList>
    </citation>
    <scope>NUCLEOTIDE SEQUENCE [LARGE SCALE GENOMIC DNA]</scope>
    <source>
        <strain evidence="10">DSM 12111</strain>
    </source>
</reference>
<keyword evidence="6 8" id="KW-1133">Transmembrane helix</keyword>
<dbReference type="GO" id="GO:0022857">
    <property type="term" value="F:transmembrane transporter activity"/>
    <property type="evidence" value="ECO:0007669"/>
    <property type="project" value="InterPro"/>
</dbReference>
<evidence type="ECO:0000313" key="10">
    <source>
        <dbReference type="Proteomes" id="UP000242849"/>
    </source>
</evidence>
<evidence type="ECO:0000313" key="9">
    <source>
        <dbReference type="EMBL" id="SEC79751.1"/>
    </source>
</evidence>
<evidence type="ECO:0000256" key="2">
    <source>
        <dbReference type="ARBA" id="ARBA00005658"/>
    </source>
</evidence>
<feature type="transmembrane region" description="Helical" evidence="8">
    <location>
        <begin position="205"/>
        <end position="223"/>
    </location>
</feature>
<keyword evidence="10" id="KW-1185">Reference proteome</keyword>